<reference evidence="5" key="1">
    <citation type="submission" date="2017-02" db="UniProtKB">
        <authorList>
            <consortium name="WormBaseParasite"/>
        </authorList>
    </citation>
    <scope>IDENTIFICATION</scope>
</reference>
<gene>
    <name evidence="3" type="ORF">ASIM_LOCUS13561</name>
</gene>
<dbReference type="OrthoDB" id="8890589at2759"/>
<dbReference type="EMBL" id="UYRR01031429">
    <property type="protein sequence ID" value="VDK50005.1"/>
    <property type="molecule type" value="Genomic_DNA"/>
</dbReference>
<dbReference type="GO" id="GO:0004888">
    <property type="term" value="F:transmembrane signaling receptor activity"/>
    <property type="evidence" value="ECO:0007669"/>
    <property type="project" value="InterPro"/>
</dbReference>
<feature type="transmembrane region" description="Helical" evidence="1">
    <location>
        <begin position="94"/>
        <end position="114"/>
    </location>
</feature>
<keyword evidence="4" id="KW-1185">Reference proteome</keyword>
<dbReference type="Pfam" id="PF02932">
    <property type="entry name" value="Neur_chan_memb"/>
    <property type="match status" value="1"/>
</dbReference>
<feature type="domain" description="Neurotransmitter-gated ion-channel transmembrane" evidence="2">
    <location>
        <begin position="69"/>
        <end position="312"/>
    </location>
</feature>
<dbReference type="GO" id="GO:0005230">
    <property type="term" value="F:extracellular ligand-gated monoatomic ion channel activity"/>
    <property type="evidence" value="ECO:0007669"/>
    <property type="project" value="UniProtKB-ARBA"/>
</dbReference>
<dbReference type="PANTHER" id="PTHR18945">
    <property type="entry name" value="NEUROTRANSMITTER GATED ION CHANNEL"/>
    <property type="match status" value="1"/>
</dbReference>
<dbReference type="InterPro" id="IPR036719">
    <property type="entry name" value="Neuro-gated_channel_TM_sf"/>
</dbReference>
<dbReference type="SUPFAM" id="SSF90112">
    <property type="entry name" value="Neurotransmitter-gated ion-channel transmembrane pore"/>
    <property type="match status" value="1"/>
</dbReference>
<dbReference type="InterPro" id="IPR006028">
    <property type="entry name" value="GABAA/Glycine_rcpt"/>
</dbReference>
<feature type="transmembrane region" description="Helical" evidence="1">
    <location>
        <begin position="298"/>
        <end position="317"/>
    </location>
</feature>
<dbReference type="GO" id="GO:0016020">
    <property type="term" value="C:membrane"/>
    <property type="evidence" value="ECO:0007669"/>
    <property type="project" value="InterPro"/>
</dbReference>
<sequence length="326" mass="37223">MWSFKDAYVAALVNVSWFKSDAIRYNPAISLPEYRIASVSPNYCNGTYRCLVATIRLERSLGFTLVQSYIPTSLIVIISWVSFWIDRSAVPARVTLSFSTMLSLTTLGNGLRYGLPQVSYAKAIDYWFGACMCFVFCSLLQFAVVNSYMRKSEKNDKLSARHLQKAGQINYSTAAMPIYGLHQINRELLEKLKCKDKKRASASHVKADSNVISMDDADRLLLLNNIYEAYIKDTEPQNAEANKLSDRSMKRLENSATLRQLLLDGIFKEPELILAEYHAQLANKYSHVALSIDKSCRYIFPLAFILWNLAYWGYYLLNDPLFASRR</sequence>
<feature type="transmembrane region" description="Helical" evidence="1">
    <location>
        <begin position="66"/>
        <end position="85"/>
    </location>
</feature>
<reference evidence="3 4" key="2">
    <citation type="submission" date="2018-11" db="EMBL/GenBank/DDBJ databases">
        <authorList>
            <consortium name="Pathogen Informatics"/>
        </authorList>
    </citation>
    <scope>NUCLEOTIDE SEQUENCE [LARGE SCALE GENOMIC DNA]</scope>
</reference>
<dbReference type="Gene3D" id="1.20.58.390">
    <property type="entry name" value="Neurotransmitter-gated ion-channel transmembrane domain"/>
    <property type="match status" value="1"/>
</dbReference>
<name>A0A0M3K013_ANISI</name>
<evidence type="ECO:0000259" key="2">
    <source>
        <dbReference type="Pfam" id="PF02932"/>
    </source>
</evidence>
<evidence type="ECO:0000256" key="1">
    <source>
        <dbReference type="SAM" id="Phobius"/>
    </source>
</evidence>
<dbReference type="InterPro" id="IPR006201">
    <property type="entry name" value="Neur_channel"/>
</dbReference>
<proteinExistence type="predicted"/>
<feature type="transmembrane region" description="Helical" evidence="1">
    <location>
        <begin position="126"/>
        <end position="149"/>
    </location>
</feature>
<accession>A0A0M3K013</accession>
<dbReference type="InterPro" id="IPR038050">
    <property type="entry name" value="Neuro_actylchol_rec"/>
</dbReference>
<dbReference type="WBParaSite" id="ASIM_0001413301-mRNA-1">
    <property type="protein sequence ID" value="ASIM_0001413301-mRNA-1"/>
    <property type="gene ID" value="ASIM_0001413301"/>
</dbReference>
<protein>
    <submittedName>
        <fullName evidence="5">Neur_chan_memb domain-containing protein</fullName>
    </submittedName>
</protein>
<keyword evidence="1" id="KW-0472">Membrane</keyword>
<evidence type="ECO:0000313" key="5">
    <source>
        <dbReference type="WBParaSite" id="ASIM_0001413301-mRNA-1"/>
    </source>
</evidence>
<organism evidence="5">
    <name type="scientific">Anisakis simplex</name>
    <name type="common">Herring worm</name>
    <dbReference type="NCBI Taxonomy" id="6269"/>
    <lineage>
        <taxon>Eukaryota</taxon>
        <taxon>Metazoa</taxon>
        <taxon>Ecdysozoa</taxon>
        <taxon>Nematoda</taxon>
        <taxon>Chromadorea</taxon>
        <taxon>Rhabditida</taxon>
        <taxon>Spirurina</taxon>
        <taxon>Ascaridomorpha</taxon>
        <taxon>Ascaridoidea</taxon>
        <taxon>Anisakidae</taxon>
        <taxon>Anisakis</taxon>
        <taxon>Anisakis simplex complex</taxon>
    </lineage>
</organism>
<evidence type="ECO:0000313" key="4">
    <source>
        <dbReference type="Proteomes" id="UP000267096"/>
    </source>
</evidence>
<dbReference type="InterPro" id="IPR006029">
    <property type="entry name" value="Neurotrans-gated_channel_TM"/>
</dbReference>
<keyword evidence="1" id="KW-1133">Transmembrane helix</keyword>
<evidence type="ECO:0000313" key="3">
    <source>
        <dbReference type="EMBL" id="VDK50005.1"/>
    </source>
</evidence>
<dbReference type="Proteomes" id="UP000267096">
    <property type="component" value="Unassembled WGS sequence"/>
</dbReference>
<dbReference type="PRINTS" id="PR00253">
    <property type="entry name" value="GABAARECEPTR"/>
</dbReference>
<dbReference type="CDD" id="cd19049">
    <property type="entry name" value="LGIC_TM_anion"/>
    <property type="match status" value="1"/>
</dbReference>
<dbReference type="AlphaFoldDB" id="A0A0M3K013"/>
<keyword evidence="1" id="KW-0812">Transmembrane</keyword>